<accession>A0A9Q3VSL2</accession>
<keyword evidence="3" id="KW-1185">Reference proteome</keyword>
<organism evidence="2 3">
    <name type="scientific">Streptomyces guryensis</name>
    <dbReference type="NCBI Taxonomy" id="2886947"/>
    <lineage>
        <taxon>Bacteria</taxon>
        <taxon>Bacillati</taxon>
        <taxon>Actinomycetota</taxon>
        <taxon>Actinomycetes</taxon>
        <taxon>Kitasatosporales</taxon>
        <taxon>Streptomycetaceae</taxon>
        <taxon>Streptomyces</taxon>
    </lineage>
</organism>
<dbReference type="EMBL" id="JAJSBI010000011">
    <property type="protein sequence ID" value="MCD9876471.1"/>
    <property type="molecule type" value="Genomic_DNA"/>
</dbReference>
<evidence type="ECO:0000313" key="2">
    <source>
        <dbReference type="EMBL" id="MCD9876471.1"/>
    </source>
</evidence>
<feature type="compositionally biased region" description="Polar residues" evidence="1">
    <location>
        <begin position="1"/>
        <end position="10"/>
    </location>
</feature>
<gene>
    <name evidence="2" type="ORF">LJ657_23080</name>
</gene>
<sequence length="62" mass="6978">MPPTTQNRSDGSLPDHEETTAVRRHRAGHTYRIAWTLAPVTVPSTRMCLPPRFGGRHMRVLG</sequence>
<proteinExistence type="predicted"/>
<name>A0A9Q3VSL2_9ACTN</name>
<evidence type="ECO:0000256" key="1">
    <source>
        <dbReference type="SAM" id="MobiDB-lite"/>
    </source>
</evidence>
<comment type="caution">
    <text evidence="2">The sequence shown here is derived from an EMBL/GenBank/DDBJ whole genome shotgun (WGS) entry which is preliminary data.</text>
</comment>
<dbReference type="AlphaFoldDB" id="A0A9Q3VSL2"/>
<feature type="region of interest" description="Disordered" evidence="1">
    <location>
        <begin position="1"/>
        <end position="26"/>
    </location>
</feature>
<dbReference type="RefSeq" id="WP_232650631.1">
    <property type="nucleotide sequence ID" value="NZ_JAJSBI010000011.1"/>
</dbReference>
<reference evidence="2" key="1">
    <citation type="submission" date="2021-12" db="EMBL/GenBank/DDBJ databases">
        <authorList>
            <person name="Lee J.-H."/>
            <person name="Kim S.-B."/>
        </authorList>
    </citation>
    <scope>NUCLEOTIDE SEQUENCE</scope>
    <source>
        <strain evidence="2">NR30</strain>
    </source>
</reference>
<dbReference type="Proteomes" id="UP001108029">
    <property type="component" value="Unassembled WGS sequence"/>
</dbReference>
<evidence type="ECO:0000313" key="3">
    <source>
        <dbReference type="Proteomes" id="UP001108029"/>
    </source>
</evidence>
<protein>
    <submittedName>
        <fullName evidence="2">Uncharacterized protein</fullName>
    </submittedName>
</protein>